<reference evidence="2 3" key="1">
    <citation type="submission" date="2016-11" db="EMBL/GenBank/DDBJ databases">
        <authorList>
            <person name="Jaros S."/>
            <person name="Januszkiewicz K."/>
            <person name="Wedrychowicz H."/>
        </authorList>
    </citation>
    <scope>NUCLEOTIDE SEQUENCE [LARGE SCALE GENOMIC DNA]</scope>
    <source>
        <strain evidence="2 3">DSM 19436</strain>
    </source>
</reference>
<dbReference type="STRING" id="1122133.SAMN02745157_3612"/>
<keyword evidence="3" id="KW-1185">Reference proteome</keyword>
<protein>
    <submittedName>
        <fullName evidence="2">Uncharacterized protein</fullName>
    </submittedName>
</protein>
<dbReference type="RefSeq" id="WP_073055395.1">
    <property type="nucleotide sequence ID" value="NZ_FQUP01000003.1"/>
</dbReference>
<keyword evidence="1" id="KW-0732">Signal</keyword>
<evidence type="ECO:0000313" key="3">
    <source>
        <dbReference type="Proteomes" id="UP000184485"/>
    </source>
</evidence>
<evidence type="ECO:0000256" key="1">
    <source>
        <dbReference type="SAM" id="SignalP"/>
    </source>
</evidence>
<feature type="chain" id="PRO_5012815944" evidence="1">
    <location>
        <begin position="29"/>
        <end position="384"/>
    </location>
</feature>
<feature type="signal peptide" evidence="1">
    <location>
        <begin position="1"/>
        <end position="28"/>
    </location>
</feature>
<dbReference type="Proteomes" id="UP000184485">
    <property type="component" value="Unassembled WGS sequence"/>
</dbReference>
<dbReference type="AlphaFoldDB" id="A0A1M5H3T1"/>
<evidence type="ECO:0000313" key="2">
    <source>
        <dbReference type="EMBL" id="SHG10402.1"/>
    </source>
</evidence>
<name>A0A1M5H3T1_9HYPH</name>
<dbReference type="OrthoDB" id="7824623at2"/>
<accession>A0A1M5H3T1</accession>
<dbReference type="EMBL" id="FQUP01000003">
    <property type="protein sequence ID" value="SHG10402.1"/>
    <property type="molecule type" value="Genomic_DNA"/>
</dbReference>
<proteinExistence type="predicted"/>
<sequence length="384" mass="39765">MRVSNSGRAAARGLVLVSALLMATTAFAASDAKKVADDIVAAAQAKGGAKASYGSATASGEIITITDFKVTSPKDGEVTIPSLVVTSPTDRQPGGFSATSIAFDGGQFIKGDNTAKWTTGIVNDAIVPAPSEIDSKAKITPFTHFGIGAISATNKKDQPEPVTIDNVSMDLANVVDGTANDVKLQISGIAIPQAVIATEAQAKATLDQLGYTSLLLNVNIEGGYDQAKETATIREIEIDGKDMGKLTITGSFGGLTRDKLQSSDAVKNVASTATLENASVRFENAGIAEKILDMQAKSMGTTRDSLALMLPAALPLAFGQLNITDEAFQKQTVDAVTAFLKDPKSFTVKLNPPTPVPLESLGHQAMSSPSSIPGLLAIDVQANN</sequence>
<gene>
    <name evidence="2" type="ORF">SAMN02745157_3612</name>
</gene>
<organism evidence="2 3">
    <name type="scientific">Kaistia soli DSM 19436</name>
    <dbReference type="NCBI Taxonomy" id="1122133"/>
    <lineage>
        <taxon>Bacteria</taxon>
        <taxon>Pseudomonadati</taxon>
        <taxon>Pseudomonadota</taxon>
        <taxon>Alphaproteobacteria</taxon>
        <taxon>Hyphomicrobiales</taxon>
        <taxon>Kaistiaceae</taxon>
        <taxon>Kaistia</taxon>
    </lineage>
</organism>